<organism evidence="2 4">
    <name type="scientific">Mucilaginibacter lappiensis</name>
    <dbReference type="NCBI Taxonomy" id="354630"/>
    <lineage>
        <taxon>Bacteria</taxon>
        <taxon>Pseudomonadati</taxon>
        <taxon>Bacteroidota</taxon>
        <taxon>Sphingobacteriia</taxon>
        <taxon>Sphingobacteriales</taxon>
        <taxon>Sphingobacteriaceae</taxon>
        <taxon>Mucilaginibacter</taxon>
    </lineage>
</organism>
<evidence type="ECO:0000313" key="1">
    <source>
        <dbReference type="EMBL" id="MBB6108928.1"/>
    </source>
</evidence>
<dbReference type="Proteomes" id="UP000541583">
    <property type="component" value="Unassembled WGS sequence"/>
</dbReference>
<dbReference type="EMBL" id="JACHCB010000003">
    <property type="protein sequence ID" value="MBB6108928.1"/>
    <property type="molecule type" value="Genomic_DNA"/>
</dbReference>
<protein>
    <submittedName>
        <fullName evidence="2">Uncharacterized protein</fullName>
    </submittedName>
</protein>
<dbReference type="RefSeq" id="WP_076372210.1">
    <property type="nucleotide sequence ID" value="NZ_FTMG01000003.1"/>
</dbReference>
<dbReference type="OrthoDB" id="793520at2"/>
<comment type="caution">
    <text evidence="2">The sequence shown here is derived from an EMBL/GenBank/DDBJ whole genome shotgun (WGS) entry which is preliminary data.</text>
</comment>
<gene>
    <name evidence="2" type="ORF">HDF22_004662</name>
    <name evidence="1" type="ORF">HDF23_001671</name>
</gene>
<sequence>MQILQIGKAMWSYDYEIAACTLIDAAGGLFSLTPPPHHREGEIILTSGALVIDGYNYLDIPLNQLEQVYLGFDEVYKRSLIKNNGTFWQPLRLRYKVADGLNTIYLMIDNSLFGTKNQLWFDTLKQLLADEDI</sequence>
<accession>A0A1N6UR96</accession>
<reference evidence="3 4" key="1">
    <citation type="submission" date="2020-08" db="EMBL/GenBank/DDBJ databases">
        <title>Genomic Encyclopedia of Type Strains, Phase IV (KMG-V): Genome sequencing to study the core and pangenomes of soil and plant-associated prokaryotes.</title>
        <authorList>
            <person name="Whitman W."/>
        </authorList>
    </citation>
    <scope>NUCLEOTIDE SEQUENCE [LARGE SCALE GENOMIC DNA]</scope>
    <source>
        <strain evidence="1 3">ANJLi2</strain>
        <strain evidence="2 4">MP601</strain>
    </source>
</reference>
<dbReference type="Proteomes" id="UP000548326">
    <property type="component" value="Unassembled WGS sequence"/>
</dbReference>
<name>A0A1N6UR96_9SPHI</name>
<dbReference type="EMBL" id="JACHCA010000015">
    <property type="protein sequence ID" value="MBB6130522.1"/>
    <property type="molecule type" value="Genomic_DNA"/>
</dbReference>
<evidence type="ECO:0000313" key="2">
    <source>
        <dbReference type="EMBL" id="MBB6130522.1"/>
    </source>
</evidence>
<keyword evidence="3" id="KW-1185">Reference proteome</keyword>
<evidence type="ECO:0000313" key="4">
    <source>
        <dbReference type="Proteomes" id="UP000548326"/>
    </source>
</evidence>
<evidence type="ECO:0000313" key="3">
    <source>
        <dbReference type="Proteomes" id="UP000541583"/>
    </source>
</evidence>
<proteinExistence type="predicted"/>
<dbReference type="AlphaFoldDB" id="A0A1N6UR96"/>